<keyword evidence="5" id="KW-1185">Reference proteome</keyword>
<name>A0A6M0JUK9_9GAMM</name>
<organism evidence="4 5">
    <name type="scientific">Thiorhodococcus minor</name>
    <dbReference type="NCBI Taxonomy" id="57489"/>
    <lineage>
        <taxon>Bacteria</taxon>
        <taxon>Pseudomonadati</taxon>
        <taxon>Pseudomonadota</taxon>
        <taxon>Gammaproteobacteria</taxon>
        <taxon>Chromatiales</taxon>
        <taxon>Chromatiaceae</taxon>
        <taxon>Thiorhodococcus</taxon>
    </lineage>
</organism>
<accession>A0A6M0JUK9</accession>
<comment type="caution">
    <text evidence="4">The sequence shown here is derived from an EMBL/GenBank/DDBJ whole genome shotgun (WGS) entry which is preliminary data.</text>
</comment>
<reference evidence="4 5" key="1">
    <citation type="submission" date="2020-02" db="EMBL/GenBank/DDBJ databases">
        <title>Genome sequences of Thiorhodococcus mannitoliphagus and Thiorhodococcus minor, purple sulfur photosynthetic bacteria in the gammaproteobacterial family, Chromatiaceae.</title>
        <authorList>
            <person name="Aviles F.A."/>
            <person name="Meyer T.E."/>
            <person name="Kyndt J.A."/>
        </authorList>
    </citation>
    <scope>NUCLEOTIDE SEQUENCE [LARGE SCALE GENOMIC DNA]</scope>
    <source>
        <strain evidence="4 5">DSM 11518</strain>
    </source>
</reference>
<proteinExistence type="predicted"/>
<feature type="chain" id="PRO_5026650905" evidence="2">
    <location>
        <begin position="17"/>
        <end position="177"/>
    </location>
</feature>
<feature type="compositionally biased region" description="Pro residues" evidence="1">
    <location>
        <begin position="128"/>
        <end position="152"/>
    </location>
</feature>
<evidence type="ECO:0000313" key="5">
    <source>
        <dbReference type="Proteomes" id="UP000483379"/>
    </source>
</evidence>
<feature type="compositionally biased region" description="Basic and acidic residues" evidence="1">
    <location>
        <begin position="115"/>
        <end position="124"/>
    </location>
</feature>
<protein>
    <submittedName>
        <fullName evidence="4">DUF4124 domain-containing protein</fullName>
    </submittedName>
</protein>
<gene>
    <name evidence="4" type="ORF">G3446_04700</name>
</gene>
<evidence type="ECO:0000259" key="3">
    <source>
        <dbReference type="Pfam" id="PF13511"/>
    </source>
</evidence>
<dbReference type="RefSeq" id="WP_164451250.1">
    <property type="nucleotide sequence ID" value="NZ_JAAIJQ010000009.1"/>
</dbReference>
<evidence type="ECO:0000313" key="4">
    <source>
        <dbReference type="EMBL" id="NEV61206.1"/>
    </source>
</evidence>
<feature type="domain" description="DUF4124" evidence="3">
    <location>
        <begin position="14"/>
        <end position="60"/>
    </location>
</feature>
<sequence length="177" mass="19163">MSIAAASRALCGALLAASLGAVPAQQLYRWTDDQGLVHYSDQAPSAAHRQIQLESEAGAASSGKDSDAYSVLNQVRAMEAERLQREQARQAAEMQRLAREQARLEVEAARANASRAEDEAEARRSFVLPPPRPPLRPQPPGHRPVAPTPEPVKPTRRSLKLPSRSLRPPPGGGSQLR</sequence>
<feature type="region of interest" description="Disordered" evidence="1">
    <location>
        <begin position="106"/>
        <end position="177"/>
    </location>
</feature>
<keyword evidence="2" id="KW-0732">Signal</keyword>
<dbReference type="Pfam" id="PF13511">
    <property type="entry name" value="DUF4124"/>
    <property type="match status" value="1"/>
</dbReference>
<dbReference type="InterPro" id="IPR025392">
    <property type="entry name" value="DUF4124"/>
</dbReference>
<dbReference type="EMBL" id="JAAIJQ010000009">
    <property type="protein sequence ID" value="NEV61206.1"/>
    <property type="molecule type" value="Genomic_DNA"/>
</dbReference>
<evidence type="ECO:0000256" key="1">
    <source>
        <dbReference type="SAM" id="MobiDB-lite"/>
    </source>
</evidence>
<evidence type="ECO:0000256" key="2">
    <source>
        <dbReference type="SAM" id="SignalP"/>
    </source>
</evidence>
<dbReference type="Proteomes" id="UP000483379">
    <property type="component" value="Unassembled WGS sequence"/>
</dbReference>
<feature type="signal peptide" evidence="2">
    <location>
        <begin position="1"/>
        <end position="16"/>
    </location>
</feature>
<dbReference type="AlphaFoldDB" id="A0A6M0JUK9"/>